<feature type="domain" description="Mechanosensitive ion channel MscS C-terminal" evidence="10">
    <location>
        <begin position="729"/>
        <end position="811"/>
    </location>
</feature>
<reference evidence="11 12" key="1">
    <citation type="submission" date="2019-03" db="EMBL/GenBank/DDBJ databases">
        <title>Algoriphagus sp. nov, a new strain isolated from root system soil of mangrove plant Kandelia.</title>
        <authorList>
            <person name="Yin Q."/>
            <person name="Wang K."/>
            <person name="Song Z."/>
        </authorList>
    </citation>
    <scope>NUCLEOTIDE SEQUENCE [LARGE SCALE GENOMIC DNA]</scope>
    <source>
        <strain evidence="11 12">XY-J91</strain>
    </source>
</reference>
<feature type="transmembrane region" description="Helical" evidence="8">
    <location>
        <begin position="441"/>
        <end position="463"/>
    </location>
</feature>
<evidence type="ECO:0000313" key="11">
    <source>
        <dbReference type="EMBL" id="TFV93037.1"/>
    </source>
</evidence>
<evidence type="ECO:0000259" key="10">
    <source>
        <dbReference type="Pfam" id="PF21082"/>
    </source>
</evidence>
<comment type="caution">
    <text evidence="11">The sequence shown here is derived from an EMBL/GenBank/DDBJ whole genome shotgun (WGS) entry which is preliminary data.</text>
</comment>
<feature type="transmembrane region" description="Helical" evidence="8">
    <location>
        <begin position="567"/>
        <end position="593"/>
    </location>
</feature>
<organism evidence="11 12">
    <name type="scientific">Algoriphagus kandeliae</name>
    <dbReference type="NCBI Taxonomy" id="2562278"/>
    <lineage>
        <taxon>Bacteria</taxon>
        <taxon>Pseudomonadati</taxon>
        <taxon>Bacteroidota</taxon>
        <taxon>Cytophagia</taxon>
        <taxon>Cytophagales</taxon>
        <taxon>Cyclobacteriaceae</taxon>
        <taxon>Algoriphagus</taxon>
    </lineage>
</organism>
<feature type="transmembrane region" description="Helical" evidence="8">
    <location>
        <begin position="290"/>
        <end position="307"/>
    </location>
</feature>
<evidence type="ECO:0000256" key="8">
    <source>
        <dbReference type="SAM" id="Phobius"/>
    </source>
</evidence>
<dbReference type="EMBL" id="SPSB01000004">
    <property type="protein sequence ID" value="TFV93037.1"/>
    <property type="molecule type" value="Genomic_DNA"/>
</dbReference>
<evidence type="ECO:0000256" key="7">
    <source>
        <dbReference type="SAM" id="MobiDB-lite"/>
    </source>
</evidence>
<dbReference type="Gene3D" id="3.30.70.100">
    <property type="match status" value="1"/>
</dbReference>
<dbReference type="InterPro" id="IPR010920">
    <property type="entry name" value="LSM_dom_sf"/>
</dbReference>
<evidence type="ECO:0000256" key="4">
    <source>
        <dbReference type="ARBA" id="ARBA00022692"/>
    </source>
</evidence>
<feature type="transmembrane region" description="Helical" evidence="8">
    <location>
        <begin position="483"/>
        <end position="501"/>
    </location>
</feature>
<evidence type="ECO:0000256" key="5">
    <source>
        <dbReference type="ARBA" id="ARBA00022989"/>
    </source>
</evidence>
<feature type="region of interest" description="Disordered" evidence="7">
    <location>
        <begin position="829"/>
        <end position="849"/>
    </location>
</feature>
<dbReference type="AlphaFoldDB" id="A0A4Y9QLF1"/>
<dbReference type="Pfam" id="PF21082">
    <property type="entry name" value="MS_channel_3rd"/>
    <property type="match status" value="1"/>
</dbReference>
<dbReference type="SUPFAM" id="SSF82861">
    <property type="entry name" value="Mechanosensitive channel protein MscS (YggB), transmembrane region"/>
    <property type="match status" value="1"/>
</dbReference>
<dbReference type="InterPro" id="IPR006685">
    <property type="entry name" value="MscS_channel_2nd"/>
</dbReference>
<feature type="domain" description="Mechanosensitive ion channel MscS" evidence="9">
    <location>
        <begin position="655"/>
        <end position="721"/>
    </location>
</feature>
<dbReference type="PROSITE" id="PS01246">
    <property type="entry name" value="UPF0003"/>
    <property type="match status" value="1"/>
</dbReference>
<dbReference type="Gene3D" id="1.10.287.1260">
    <property type="match status" value="1"/>
</dbReference>
<gene>
    <name evidence="11" type="ORF">E4S40_12275</name>
</gene>
<dbReference type="InterPro" id="IPR011066">
    <property type="entry name" value="MscS_channel_C_sf"/>
</dbReference>
<keyword evidence="3" id="KW-1003">Cell membrane</keyword>
<dbReference type="GO" id="GO:0008381">
    <property type="term" value="F:mechanosensitive monoatomic ion channel activity"/>
    <property type="evidence" value="ECO:0007669"/>
    <property type="project" value="UniProtKB-ARBA"/>
</dbReference>
<comment type="subcellular location">
    <subcellularLocation>
        <location evidence="1">Cell membrane</location>
        <topology evidence="1">Multi-pass membrane protein</topology>
    </subcellularLocation>
</comment>
<name>A0A4Y9QLF1_9BACT</name>
<dbReference type="Pfam" id="PF00924">
    <property type="entry name" value="MS_channel_2nd"/>
    <property type="match status" value="1"/>
</dbReference>
<keyword evidence="6 8" id="KW-0472">Membrane</keyword>
<feature type="transmembrane region" description="Helical" evidence="8">
    <location>
        <begin position="639"/>
        <end position="661"/>
    </location>
</feature>
<evidence type="ECO:0000256" key="2">
    <source>
        <dbReference type="ARBA" id="ARBA00008017"/>
    </source>
</evidence>
<dbReference type="InterPro" id="IPR011014">
    <property type="entry name" value="MscS_channel_TM-2"/>
</dbReference>
<dbReference type="InterPro" id="IPR052702">
    <property type="entry name" value="MscS-like_channel"/>
</dbReference>
<keyword evidence="12" id="KW-1185">Reference proteome</keyword>
<sequence length="849" mass="97381">MKSSYLLVPIILILLLFPTGLHGQNAVRKDLNFVSNKLDSSESIQNFKKDIESKPQIDTGVKRENQLGLVLSQLISKSKRYSINISRIKIGLKEPLDTMEIKENLPEIDRAVSSMRILVQDTIRQDNIRYLKGITTLLGGIMVEIEKYESIIDDRVKLILQANEDLAQIKQDSIFNISEENLQVAPDLFDEVKLLRSQISEIENEIFRQEITLTRFQVQLNDLTSRIISIGQYFRLKSIELNRKMWKKEVNFLWEPRDETFGSKKSTLLILKESLIANGTFIMYFFERNLGKLISFFIVLFVLGFSLKRTVRKIQNEKDFSHTILSKGSSVEKFPIISSFLIIVPFFFLVFDRPPLAFNSVLSLIFVFFSSWLIKDYFSDGFRRIWWIFLPLSLIGPTFGVNWEQNYDERFFLIVVNFLAVLFGLLSYKKIKGQSFKGKKVLGALILFLFFTQLFSFGANVLGRISIAKLYTITGVTSFFRGVSLYIFTHLVMQSFFLVLESKKNTDMISSFIDFKELEKRFSGILQLFALGIWLYGFLTHLGYFDIAYEYATIFLSKEYILGDTTFTFGTIFLFLIILLISSFLANSIAYFFSTMDQRNATSRKNRLGSSVLLIRLAVIIIGFFIALTAAKIPLDRITIVLGALSVGIGFGLQTIINNLVSGIILAFERPIQIGDEIEVGMNKGTVKEVGIRASKILAYDGSEIVVPNGDLLSQSLINWTLSDKRRRIELIIGVSYESDMKKVKTLLTDALIKNNILKSPPPRVFMQNFGDSSVDFRLLFWVESMDVWLEIRSDVMTSIFEIFQENGVEIPYPKRDLYLKSLPFGWKETITKPSNPSPEKEDQDDQKE</sequence>
<dbReference type="Gene3D" id="2.30.30.60">
    <property type="match status" value="1"/>
</dbReference>
<feature type="transmembrane region" description="Helical" evidence="8">
    <location>
        <begin position="334"/>
        <end position="351"/>
    </location>
</feature>
<evidence type="ECO:0000256" key="6">
    <source>
        <dbReference type="ARBA" id="ARBA00023136"/>
    </source>
</evidence>
<evidence type="ECO:0000259" key="9">
    <source>
        <dbReference type="Pfam" id="PF00924"/>
    </source>
</evidence>
<evidence type="ECO:0000313" key="12">
    <source>
        <dbReference type="Proteomes" id="UP000297647"/>
    </source>
</evidence>
<feature type="transmembrane region" description="Helical" evidence="8">
    <location>
        <begin position="386"/>
        <end position="405"/>
    </location>
</feature>
<dbReference type="InterPro" id="IPR023408">
    <property type="entry name" value="MscS_beta-dom_sf"/>
</dbReference>
<evidence type="ECO:0000256" key="1">
    <source>
        <dbReference type="ARBA" id="ARBA00004651"/>
    </source>
</evidence>
<feature type="transmembrane region" description="Helical" evidence="8">
    <location>
        <begin position="522"/>
        <end position="547"/>
    </location>
</feature>
<accession>A0A4Y9QLF1</accession>
<feature type="transmembrane region" description="Helical" evidence="8">
    <location>
        <begin position="357"/>
        <end position="374"/>
    </location>
</feature>
<keyword evidence="5 8" id="KW-1133">Transmembrane helix</keyword>
<evidence type="ECO:0000256" key="3">
    <source>
        <dbReference type="ARBA" id="ARBA00022475"/>
    </source>
</evidence>
<keyword evidence="4 8" id="KW-0812">Transmembrane</keyword>
<dbReference type="SUPFAM" id="SSF50182">
    <property type="entry name" value="Sm-like ribonucleoproteins"/>
    <property type="match status" value="1"/>
</dbReference>
<dbReference type="InterPro" id="IPR049278">
    <property type="entry name" value="MS_channel_C"/>
</dbReference>
<feature type="transmembrane region" description="Helical" evidence="8">
    <location>
        <begin position="411"/>
        <end position="429"/>
    </location>
</feature>
<dbReference type="GO" id="GO:0005886">
    <property type="term" value="C:plasma membrane"/>
    <property type="evidence" value="ECO:0007669"/>
    <property type="project" value="UniProtKB-SubCell"/>
</dbReference>
<comment type="similarity">
    <text evidence="2">Belongs to the MscS (TC 1.A.23) family.</text>
</comment>
<proteinExistence type="inferred from homology"/>
<feature type="transmembrane region" description="Helical" evidence="8">
    <location>
        <begin position="613"/>
        <end position="633"/>
    </location>
</feature>
<dbReference type="SUPFAM" id="SSF82689">
    <property type="entry name" value="Mechanosensitive channel protein MscS (YggB), C-terminal domain"/>
    <property type="match status" value="1"/>
</dbReference>
<dbReference type="Proteomes" id="UP000297647">
    <property type="component" value="Unassembled WGS sequence"/>
</dbReference>
<protein>
    <submittedName>
        <fullName evidence="11">Mechanosensitive ion channel</fullName>
    </submittedName>
</protein>
<dbReference type="InterPro" id="IPR006686">
    <property type="entry name" value="MscS_channel_CS"/>
</dbReference>
<dbReference type="PANTHER" id="PTHR30347">
    <property type="entry name" value="POTASSIUM CHANNEL RELATED"/>
    <property type="match status" value="1"/>
</dbReference>
<dbReference type="PANTHER" id="PTHR30347:SF1">
    <property type="entry name" value="MECHANOSENSITIVE CHANNEL MSCK"/>
    <property type="match status" value="1"/>
</dbReference>